<feature type="transmembrane region" description="Helical" evidence="1">
    <location>
        <begin position="66"/>
        <end position="82"/>
    </location>
</feature>
<reference evidence="2" key="1">
    <citation type="submission" date="2019-03" db="EMBL/GenBank/DDBJ databases">
        <title>Single cell metagenomics reveals metabolic interactions within the superorganism composed of flagellate Streblomastix strix and complex community of Bacteroidetes bacteria on its surface.</title>
        <authorList>
            <person name="Treitli S.C."/>
            <person name="Kolisko M."/>
            <person name="Husnik F."/>
            <person name="Keeling P."/>
            <person name="Hampl V."/>
        </authorList>
    </citation>
    <scope>NUCLEOTIDE SEQUENCE</scope>
    <source>
        <strain evidence="2">STM</strain>
    </source>
</reference>
<keyword evidence="1" id="KW-0812">Transmembrane</keyword>
<feature type="transmembrane region" description="Helical" evidence="1">
    <location>
        <begin position="7"/>
        <end position="29"/>
    </location>
</feature>
<gene>
    <name evidence="2" type="ORF">EZS27_016269</name>
</gene>
<keyword evidence="1" id="KW-1133">Transmembrane helix</keyword>
<accession>A0A5J4RNA6</accession>
<proteinExistence type="predicted"/>
<evidence type="ECO:0000313" key="2">
    <source>
        <dbReference type="EMBL" id="KAA6335506.1"/>
    </source>
</evidence>
<protein>
    <submittedName>
        <fullName evidence="2">Uncharacterized protein</fullName>
    </submittedName>
</protein>
<comment type="caution">
    <text evidence="2">The sequence shown here is derived from an EMBL/GenBank/DDBJ whole genome shotgun (WGS) entry which is preliminary data.</text>
</comment>
<organism evidence="2">
    <name type="scientific">termite gut metagenome</name>
    <dbReference type="NCBI Taxonomy" id="433724"/>
    <lineage>
        <taxon>unclassified sequences</taxon>
        <taxon>metagenomes</taxon>
        <taxon>organismal metagenomes</taxon>
    </lineage>
</organism>
<feature type="transmembrane region" description="Helical" evidence="1">
    <location>
        <begin position="35"/>
        <end position="54"/>
    </location>
</feature>
<dbReference type="AlphaFoldDB" id="A0A5J4RNA6"/>
<sequence>MLKIFDIVYVKIFLIYYLLVNIILFFYFFVNIFSFFLFFLFILLSLYKLMIFVNNEPSFIYNEANASIYEICIYSIIIYYPLL</sequence>
<dbReference type="EMBL" id="SNRY01000886">
    <property type="protein sequence ID" value="KAA6335506.1"/>
    <property type="molecule type" value="Genomic_DNA"/>
</dbReference>
<keyword evidence="1" id="KW-0472">Membrane</keyword>
<evidence type="ECO:0000256" key="1">
    <source>
        <dbReference type="SAM" id="Phobius"/>
    </source>
</evidence>
<name>A0A5J4RNA6_9ZZZZ</name>